<feature type="transmembrane region" description="Helical" evidence="7">
    <location>
        <begin position="105"/>
        <end position="123"/>
    </location>
</feature>
<dbReference type="Pfam" id="PF00083">
    <property type="entry name" value="Sugar_tr"/>
    <property type="match status" value="1"/>
</dbReference>
<dbReference type="PROSITE" id="PS00217">
    <property type="entry name" value="SUGAR_TRANSPORT_2"/>
    <property type="match status" value="1"/>
</dbReference>
<dbReference type="SUPFAM" id="SSF103473">
    <property type="entry name" value="MFS general substrate transporter"/>
    <property type="match status" value="1"/>
</dbReference>
<evidence type="ECO:0000256" key="4">
    <source>
        <dbReference type="ARBA" id="ARBA00022692"/>
    </source>
</evidence>
<dbReference type="PROSITE" id="PS50850">
    <property type="entry name" value="MFS"/>
    <property type="match status" value="1"/>
</dbReference>
<dbReference type="InterPro" id="IPR003663">
    <property type="entry name" value="Sugar/inositol_transpt"/>
</dbReference>
<feature type="transmembrane region" description="Helical" evidence="7">
    <location>
        <begin position="469"/>
        <end position="487"/>
    </location>
</feature>
<dbReference type="AlphaFoldDB" id="A0A0V1Q6D4"/>
<dbReference type="InterPro" id="IPR020846">
    <property type="entry name" value="MFS_dom"/>
</dbReference>
<dbReference type="Proteomes" id="UP000054251">
    <property type="component" value="Unassembled WGS sequence"/>
</dbReference>
<reference evidence="9 10" key="1">
    <citation type="submission" date="2015-11" db="EMBL/GenBank/DDBJ databases">
        <title>The genome of Debaryomyces fabryi.</title>
        <authorList>
            <person name="Tafer H."/>
            <person name="Lopandic K."/>
        </authorList>
    </citation>
    <scope>NUCLEOTIDE SEQUENCE [LARGE SCALE GENOMIC DNA]</scope>
    <source>
        <strain evidence="9 10">CBS 789</strain>
    </source>
</reference>
<organism evidence="9 10">
    <name type="scientific">Debaryomyces fabryi</name>
    <dbReference type="NCBI Taxonomy" id="58627"/>
    <lineage>
        <taxon>Eukaryota</taxon>
        <taxon>Fungi</taxon>
        <taxon>Dikarya</taxon>
        <taxon>Ascomycota</taxon>
        <taxon>Saccharomycotina</taxon>
        <taxon>Pichiomycetes</taxon>
        <taxon>Debaryomycetaceae</taxon>
        <taxon>Debaryomyces</taxon>
    </lineage>
</organism>
<accession>A0A0V1Q6D4</accession>
<evidence type="ECO:0000313" key="9">
    <source>
        <dbReference type="EMBL" id="KSA04035.1"/>
    </source>
</evidence>
<feature type="transmembrane region" description="Helical" evidence="7">
    <location>
        <begin position="135"/>
        <end position="152"/>
    </location>
</feature>
<dbReference type="OrthoDB" id="4540492at2759"/>
<dbReference type="RefSeq" id="XP_015470137.1">
    <property type="nucleotide sequence ID" value="XM_015608944.1"/>
</dbReference>
<dbReference type="PANTHER" id="PTHR23503:SF8">
    <property type="entry name" value="FACILITATED GLUCOSE TRANSPORTER PROTEIN 1"/>
    <property type="match status" value="1"/>
</dbReference>
<dbReference type="InterPro" id="IPR045263">
    <property type="entry name" value="GLUT"/>
</dbReference>
<keyword evidence="5 7" id="KW-1133">Transmembrane helix</keyword>
<feature type="transmembrane region" description="Helical" evidence="7">
    <location>
        <begin position="195"/>
        <end position="214"/>
    </location>
</feature>
<evidence type="ECO:0000256" key="7">
    <source>
        <dbReference type="SAM" id="Phobius"/>
    </source>
</evidence>
<dbReference type="PRINTS" id="PR00171">
    <property type="entry name" value="SUGRTRNSPORT"/>
</dbReference>
<keyword evidence="3" id="KW-0813">Transport</keyword>
<evidence type="ECO:0000256" key="2">
    <source>
        <dbReference type="ARBA" id="ARBA00010992"/>
    </source>
</evidence>
<dbReference type="EMBL" id="LMYN01000002">
    <property type="protein sequence ID" value="KSA04035.1"/>
    <property type="molecule type" value="Genomic_DNA"/>
</dbReference>
<feature type="transmembrane region" description="Helical" evidence="7">
    <location>
        <begin position="164"/>
        <end position="183"/>
    </location>
</feature>
<dbReference type="InterPro" id="IPR005829">
    <property type="entry name" value="Sugar_transporter_CS"/>
</dbReference>
<evidence type="ECO:0000256" key="3">
    <source>
        <dbReference type="ARBA" id="ARBA00022448"/>
    </source>
</evidence>
<keyword evidence="6 7" id="KW-0472">Membrane</keyword>
<feature type="transmembrane region" description="Helical" evidence="7">
    <location>
        <begin position="375"/>
        <end position="395"/>
    </location>
</feature>
<sequence length="504" mass="55020">MEDSGNHRITFQLGWSTAIACLSTLQFGFHLAELNAPESVITCASHKVGPLPSYSDTFWYKHGFESCIPMPNGIATTTTMFTIGGLISSIILGSNKVSTNFGRKFICITNSIFYLVGSLLMALSNSSLQINIGRFLNGIGAGLSLVISPILINELTPINHRGFLGSSLQLAVVLGILLAQVVSYNWSNDQQWRHIFLFASGLAAFQFLMLFTTVESPKWLILNQGDVRSATSILHGLRTDKSKIKKEINHWRRLSNTVENADYEPIESTSLLRHTDSMPLSSPASENGSLENGHVTTGQFLTSKEYRKELRAVTTVMTAQQLCGMNALTFYGVSILSNVVPKDTNVLTLTCSLSFCNVVSALVAAPLIDRFARKSLLLTSIGGMGLSSLAIAFGLVHDHDILATISCFAFIISFSLGLGPVPFIITPEFTDHDSVGPALSVGSAMNWSTNILLAYLFPIAQNYIGGNVFYVFFLISIVYLICVLQLVPETLGYDAHEMIWNNFA</sequence>
<dbReference type="GO" id="GO:0016020">
    <property type="term" value="C:membrane"/>
    <property type="evidence" value="ECO:0007669"/>
    <property type="project" value="UniProtKB-SubCell"/>
</dbReference>
<keyword evidence="4 7" id="KW-0812">Transmembrane</keyword>
<dbReference type="GeneID" id="26837123"/>
<evidence type="ECO:0000256" key="1">
    <source>
        <dbReference type="ARBA" id="ARBA00004141"/>
    </source>
</evidence>
<dbReference type="Gene3D" id="1.20.1250.20">
    <property type="entry name" value="MFS general substrate transporter like domains"/>
    <property type="match status" value="1"/>
</dbReference>
<proteinExistence type="inferred from homology"/>
<dbReference type="InterPro" id="IPR036259">
    <property type="entry name" value="MFS_trans_sf"/>
</dbReference>
<protein>
    <recommendedName>
        <fullName evidence="8">Major facilitator superfamily (MFS) profile domain-containing protein</fullName>
    </recommendedName>
</protein>
<keyword evidence="10" id="KW-1185">Reference proteome</keyword>
<evidence type="ECO:0000256" key="5">
    <source>
        <dbReference type="ARBA" id="ARBA00022989"/>
    </source>
</evidence>
<comment type="similarity">
    <text evidence="2">Belongs to the major facilitator superfamily. Sugar transporter (TC 2.A.1.1) family.</text>
</comment>
<comment type="subcellular location">
    <subcellularLocation>
        <location evidence="1">Membrane</location>
        <topology evidence="1">Multi-pass membrane protein</topology>
    </subcellularLocation>
</comment>
<feature type="transmembrane region" description="Helical" evidence="7">
    <location>
        <begin position="437"/>
        <end position="457"/>
    </location>
</feature>
<evidence type="ECO:0000256" key="6">
    <source>
        <dbReference type="ARBA" id="ARBA00023136"/>
    </source>
</evidence>
<dbReference type="GO" id="GO:0015149">
    <property type="term" value="F:hexose transmembrane transporter activity"/>
    <property type="evidence" value="ECO:0007669"/>
    <property type="project" value="TreeGrafter"/>
</dbReference>
<name>A0A0V1Q6D4_9ASCO</name>
<feature type="transmembrane region" description="Helical" evidence="7">
    <location>
        <begin position="401"/>
        <end position="425"/>
    </location>
</feature>
<evidence type="ECO:0000313" key="10">
    <source>
        <dbReference type="Proteomes" id="UP000054251"/>
    </source>
</evidence>
<feature type="domain" description="Major facilitator superfamily (MFS) profile" evidence="8">
    <location>
        <begin position="16"/>
        <end position="491"/>
    </location>
</feature>
<feature type="transmembrane region" description="Helical" evidence="7">
    <location>
        <begin position="74"/>
        <end position="93"/>
    </location>
</feature>
<evidence type="ECO:0000259" key="8">
    <source>
        <dbReference type="PROSITE" id="PS50850"/>
    </source>
</evidence>
<gene>
    <name evidence="9" type="ORF">AC631_00114</name>
</gene>
<dbReference type="PANTHER" id="PTHR23503">
    <property type="entry name" value="SOLUTE CARRIER FAMILY 2"/>
    <property type="match status" value="1"/>
</dbReference>
<feature type="transmembrane region" description="Helical" evidence="7">
    <location>
        <begin position="346"/>
        <end position="368"/>
    </location>
</feature>
<comment type="caution">
    <text evidence="9">The sequence shown here is derived from an EMBL/GenBank/DDBJ whole genome shotgun (WGS) entry which is preliminary data.</text>
</comment>
<dbReference type="InterPro" id="IPR005828">
    <property type="entry name" value="MFS_sugar_transport-like"/>
</dbReference>